<dbReference type="STRING" id="31246.A0A183PP24"/>
<sequence length="398" mass="46422">MGHSGNARFFDTTQHAPMESQLFNTTIQNCPNVTTLDERIQILIDSITIATYNNISRGLFERDKLIFSFMLCIEILKQMNQITMNEWLYFLLGIPNNNIIINTKQQLEQPIHTKNWLNIKQWKRIIDLSQYFPEQFHTLPNDICNYSIIIDFNPIMKQLPREQEENKEEELGIYRLTPKDYKNTLPLSNYNEKLTSFQKLLLISTFYEDQTIKVIRDFIYYNLGKEFIETPSCHLSILYKEMDSMTPLIFILSNGSDPMNQFQKFIKEFNYIERVHIVSLGQGQGPKAEKLIHEACKLGDWVFLQNCHLAASWMIRLEEIVKQLAENPKSTHTDFRLYLSSMPSKSFPISVLQNSVKVTNEPPKGLKANLIRALNDISMESFNTHGMFTMLGVCSIYI</sequence>
<dbReference type="FunFam" id="3.40.50.300:FF:000362">
    <property type="entry name" value="Dynein, axonemal, heavy chain 6"/>
    <property type="match status" value="1"/>
</dbReference>
<evidence type="ECO:0000313" key="1">
    <source>
        <dbReference type="EMBL" id="VDP70418.1"/>
    </source>
</evidence>
<dbReference type="InterPro" id="IPR004273">
    <property type="entry name" value="Dynein_heavy_D6_P-loop"/>
</dbReference>
<dbReference type="GO" id="GO:0030286">
    <property type="term" value="C:dynein complex"/>
    <property type="evidence" value="ECO:0007669"/>
    <property type="project" value="InterPro"/>
</dbReference>
<proteinExistence type="predicted"/>
<dbReference type="GO" id="GO:0008569">
    <property type="term" value="F:minus-end-directed microtubule motor activity"/>
    <property type="evidence" value="ECO:0007669"/>
    <property type="project" value="InterPro"/>
</dbReference>
<dbReference type="EMBL" id="UZAL01036742">
    <property type="protein sequence ID" value="VDP70418.1"/>
    <property type="molecule type" value="Genomic_DNA"/>
</dbReference>
<dbReference type="PANTHER" id="PTHR22878">
    <property type="entry name" value="DYNEIN HEAVY CHAIN 6, AXONEMAL-LIKE-RELATED"/>
    <property type="match status" value="1"/>
</dbReference>
<organism evidence="1 2">
    <name type="scientific">Schistosoma mattheei</name>
    <dbReference type="NCBI Taxonomy" id="31246"/>
    <lineage>
        <taxon>Eukaryota</taxon>
        <taxon>Metazoa</taxon>
        <taxon>Spiralia</taxon>
        <taxon>Lophotrochozoa</taxon>
        <taxon>Platyhelminthes</taxon>
        <taxon>Trematoda</taxon>
        <taxon>Digenea</taxon>
        <taxon>Strigeidida</taxon>
        <taxon>Schistosomatoidea</taxon>
        <taxon>Schistosomatidae</taxon>
        <taxon>Schistosoma</taxon>
    </lineage>
</organism>
<name>A0A183PP24_9TREM</name>
<dbReference type="GO" id="GO:0051959">
    <property type="term" value="F:dynein light intermediate chain binding"/>
    <property type="evidence" value="ECO:0007669"/>
    <property type="project" value="InterPro"/>
</dbReference>
<protein>
    <submittedName>
        <fullName evidence="1">Uncharacterized protein</fullName>
    </submittedName>
</protein>
<reference evidence="1 2" key="1">
    <citation type="submission" date="2018-11" db="EMBL/GenBank/DDBJ databases">
        <authorList>
            <consortium name="Pathogen Informatics"/>
        </authorList>
    </citation>
    <scope>NUCLEOTIDE SEQUENCE [LARGE SCALE GENOMIC DNA]</scope>
    <source>
        <strain>Denwood</strain>
        <strain evidence="2">Zambia</strain>
    </source>
</reference>
<accession>A0A183PP24</accession>
<dbReference type="Proteomes" id="UP000269396">
    <property type="component" value="Unassembled WGS sequence"/>
</dbReference>
<dbReference type="PANTHER" id="PTHR22878:SF68">
    <property type="entry name" value="DYNEIN HEAVY CHAIN 6, AXONEMAL-LIKE"/>
    <property type="match status" value="1"/>
</dbReference>
<dbReference type="AlphaFoldDB" id="A0A183PP24"/>
<dbReference type="GO" id="GO:0045505">
    <property type="term" value="F:dynein intermediate chain binding"/>
    <property type="evidence" value="ECO:0007669"/>
    <property type="project" value="InterPro"/>
</dbReference>
<dbReference type="InterPro" id="IPR026983">
    <property type="entry name" value="DHC"/>
</dbReference>
<keyword evidence="2" id="KW-1185">Reference proteome</keyword>
<dbReference type="Gene3D" id="3.40.50.300">
    <property type="entry name" value="P-loop containing nucleotide triphosphate hydrolases"/>
    <property type="match status" value="1"/>
</dbReference>
<dbReference type="Pfam" id="PF03028">
    <property type="entry name" value="Dynein_heavy"/>
    <property type="match status" value="1"/>
</dbReference>
<gene>
    <name evidence="1" type="ORF">SMTD_LOCUS16110</name>
</gene>
<dbReference type="InterPro" id="IPR027417">
    <property type="entry name" value="P-loop_NTPase"/>
</dbReference>
<dbReference type="Gene3D" id="1.10.8.1220">
    <property type="match status" value="1"/>
</dbReference>
<evidence type="ECO:0000313" key="2">
    <source>
        <dbReference type="Proteomes" id="UP000269396"/>
    </source>
</evidence>
<dbReference type="GO" id="GO:0007018">
    <property type="term" value="P:microtubule-based movement"/>
    <property type="evidence" value="ECO:0007669"/>
    <property type="project" value="InterPro"/>
</dbReference>